<keyword evidence="1" id="KW-0175">Coiled coil</keyword>
<keyword evidence="3" id="KW-0614">Plasmid</keyword>
<gene>
    <name evidence="3" type="ORF">D8B20_20485</name>
</gene>
<feature type="transmembrane region" description="Helical" evidence="2">
    <location>
        <begin position="616"/>
        <end position="640"/>
    </location>
</feature>
<keyword evidence="4" id="KW-1185">Reference proteome</keyword>
<proteinExistence type="predicted"/>
<accession>A0A518XJK1</accession>
<dbReference type="AlphaFoldDB" id="A0A518XJK1"/>
<dbReference type="RefSeq" id="WP_145891772.1">
    <property type="nucleotide sequence ID" value="NZ_CP032704.1"/>
</dbReference>
<organism evidence="3 4">
    <name type="scientific">Candidatus Pantoea soli</name>
    <dbReference type="NCBI Taxonomy" id="3098669"/>
    <lineage>
        <taxon>Bacteria</taxon>
        <taxon>Pseudomonadati</taxon>
        <taxon>Pseudomonadota</taxon>
        <taxon>Gammaproteobacteria</taxon>
        <taxon>Enterobacterales</taxon>
        <taxon>Erwiniaceae</taxon>
        <taxon>Pantoea</taxon>
    </lineage>
</organism>
<feature type="coiled-coil region" evidence="1">
    <location>
        <begin position="526"/>
        <end position="568"/>
    </location>
</feature>
<evidence type="ECO:0000313" key="4">
    <source>
        <dbReference type="Proteomes" id="UP000319411"/>
    </source>
</evidence>
<name>A0A518XJK1_9GAMM</name>
<keyword evidence="2" id="KW-0472">Membrane</keyword>
<protein>
    <submittedName>
        <fullName evidence="3">Uncharacterized protein</fullName>
    </submittedName>
</protein>
<feature type="transmembrane region" description="Helical" evidence="2">
    <location>
        <begin position="590"/>
        <end position="610"/>
    </location>
</feature>
<geneLocation type="plasmid" evidence="3 4">
    <name>unnamed2</name>
</geneLocation>
<reference evidence="3 4" key="1">
    <citation type="submission" date="2018-10" db="EMBL/GenBank/DDBJ databases">
        <title>Genome Sequencing of Pantoea dispersa DSM 32899.</title>
        <authorList>
            <person name="Nawrath M."/>
            <person name="Ottenheim C."/>
            <person name="Wilm A."/>
            <person name="Zimmermann W."/>
            <person name="Wu J.C."/>
        </authorList>
    </citation>
    <scope>NUCLEOTIDE SEQUENCE [LARGE SCALE GENOMIC DNA]</scope>
    <source>
        <strain evidence="3 4">DSM 32899</strain>
        <plasmid evidence="3 4">unnamed2</plasmid>
    </source>
</reference>
<keyword evidence="2" id="KW-0812">Transmembrane</keyword>
<sequence>MEDQRLLASAALFRQLHENKKDIYDILSEFITSSINLNRLWSFNVTQCTLQLKKDYGFEIPEAVIKTCLRNRFKKDGLLTLSQGQFSVTTKFDRKETLLTSFTKVKYEQDTIKDSLIIFAEEQETSSLCILNKDELVSDFYSYFINGVKDSKNSTLISEFIVKNSADPEFTRKISVLEEGLILYSGICHSSDFANHEPWRSDFKIFLDTELLFDAAGLNGIIHQKMFDEFMILVAEIISRSSKKIKIELSYFDETKREIDDFFFAAEKIVERGQQPDPSKQGMIAIVNGCNNSSDVLLKKSNFIEKLRKYKISLDTEDNYYGNSNFNVESITTLNALKAQNPDFEDDKILTVLKLFTKINSKRKGINNKGLEQSGAVLITGKNVTKTISYNLASRDEVKLTPFASDLDFITERFWFKLNKGFGGDSKLPISFDVVARAQIILSTQAGNKVADEFKTLQSKFDSGTISRENVGFLVSELRSRNYKPEDFVPETIDEISDFMNSDFIENTLRNKTILENQVKEGFDNKLKLEEMNEKFRLKNEELNSSIIMHKQQLFEAERRRLKDLRAQELDFRKKNYKPIRSGLIKRNNLIIFANYAITLTLLALLIIYLKSSGDTSLSLISFCLGAAPLISYLGGCVWIKRFIKKRTSKKYKKIIKLKNKELPLTKHQNLDVTTTISV</sequence>
<dbReference type="Proteomes" id="UP000319411">
    <property type="component" value="Plasmid unnamed2"/>
</dbReference>
<keyword evidence="2" id="KW-1133">Transmembrane helix</keyword>
<evidence type="ECO:0000313" key="3">
    <source>
        <dbReference type="EMBL" id="QDY44306.1"/>
    </source>
</evidence>
<evidence type="ECO:0000256" key="2">
    <source>
        <dbReference type="SAM" id="Phobius"/>
    </source>
</evidence>
<evidence type="ECO:0000256" key="1">
    <source>
        <dbReference type="SAM" id="Coils"/>
    </source>
</evidence>
<dbReference type="KEGG" id="pdis:D8B20_20485"/>
<dbReference type="OrthoDB" id="7058283at2"/>
<dbReference type="EMBL" id="CP032704">
    <property type="protein sequence ID" value="QDY44306.1"/>
    <property type="molecule type" value="Genomic_DNA"/>
</dbReference>